<reference evidence="1 2" key="1">
    <citation type="submission" date="2020-08" db="EMBL/GenBank/DDBJ databases">
        <title>Functional genomics of gut bacteria from endangered species of beetles.</title>
        <authorList>
            <person name="Carlos-Shanley C."/>
        </authorList>
    </citation>
    <scope>NUCLEOTIDE SEQUENCE [LARGE SCALE GENOMIC DNA]</scope>
    <source>
        <strain evidence="1 2">S00239</strain>
    </source>
</reference>
<dbReference type="Proteomes" id="UP000562027">
    <property type="component" value="Unassembled WGS sequence"/>
</dbReference>
<accession>A0A840L587</accession>
<proteinExistence type="predicted"/>
<dbReference type="EMBL" id="JACHLP010000003">
    <property type="protein sequence ID" value="MBB4843176.1"/>
    <property type="molecule type" value="Genomic_DNA"/>
</dbReference>
<comment type="caution">
    <text evidence="1">The sequence shown here is derived from an EMBL/GenBank/DDBJ whole genome shotgun (WGS) entry which is preliminary data.</text>
</comment>
<evidence type="ECO:0000313" key="2">
    <source>
        <dbReference type="Proteomes" id="UP000562027"/>
    </source>
</evidence>
<evidence type="ECO:0000313" key="1">
    <source>
        <dbReference type="EMBL" id="MBB4843176.1"/>
    </source>
</evidence>
<sequence>MTVVTQRVARSSGVIELDIAGAQLRLRGPIDEASLCSVLCALRQSA</sequence>
<dbReference type="AlphaFoldDB" id="A0A840L587"/>
<organism evidence="1 2">
    <name type="scientific">Roseateles oligotrophus</name>
    <dbReference type="NCBI Taxonomy" id="1769250"/>
    <lineage>
        <taxon>Bacteria</taxon>
        <taxon>Pseudomonadati</taxon>
        <taxon>Pseudomonadota</taxon>
        <taxon>Betaproteobacteria</taxon>
        <taxon>Burkholderiales</taxon>
        <taxon>Sphaerotilaceae</taxon>
        <taxon>Roseateles</taxon>
    </lineage>
</organism>
<dbReference type="RefSeq" id="WP_184298211.1">
    <property type="nucleotide sequence ID" value="NZ_JACHLP010000003.1"/>
</dbReference>
<keyword evidence="2" id="KW-1185">Reference proteome</keyword>
<gene>
    <name evidence="1" type="ORF">HNP55_001695</name>
</gene>
<name>A0A840L587_9BURK</name>
<protein>
    <submittedName>
        <fullName evidence="1">Uncharacterized protein</fullName>
    </submittedName>
</protein>